<reference evidence="2" key="1">
    <citation type="submission" date="2018-08" db="EMBL/GenBank/DDBJ databases">
        <title>Identification of Burkholderia cepacia strains that express a Burkholderia pseudomallei-like capsular polysaccharide.</title>
        <authorList>
            <person name="Burtnick M.N."/>
            <person name="Vongsouvath M."/>
            <person name="Newton P."/>
            <person name="Wuthiekanun V."/>
            <person name="Limmathurotsakul D."/>
            <person name="Brett P.J."/>
            <person name="Chantratita N."/>
            <person name="Dance D.A."/>
        </authorList>
    </citation>
    <scope>NUCLEOTIDE SEQUENCE</scope>
    <source>
        <strain evidence="2">SBXCC001</strain>
    </source>
</reference>
<organism evidence="2 3">
    <name type="scientific">Burkholderia thailandensis</name>
    <dbReference type="NCBI Taxonomy" id="57975"/>
    <lineage>
        <taxon>Bacteria</taxon>
        <taxon>Pseudomonadati</taxon>
        <taxon>Pseudomonadota</taxon>
        <taxon>Betaproteobacteria</taxon>
        <taxon>Burkholderiales</taxon>
        <taxon>Burkholderiaceae</taxon>
        <taxon>Burkholderia</taxon>
        <taxon>pseudomallei group</taxon>
    </lineage>
</organism>
<gene>
    <name evidence="2" type="ORF">C7S16_5752</name>
</gene>
<feature type="region of interest" description="Disordered" evidence="1">
    <location>
        <begin position="57"/>
        <end position="99"/>
    </location>
</feature>
<dbReference type="Proteomes" id="UP001272137">
    <property type="component" value="Unassembled WGS sequence"/>
</dbReference>
<comment type="caution">
    <text evidence="2">The sequence shown here is derived from an EMBL/GenBank/DDBJ whole genome shotgun (WGS) entry which is preliminary data.</text>
</comment>
<dbReference type="EMBL" id="QXCT01000001">
    <property type="protein sequence ID" value="MDW9251927.1"/>
    <property type="molecule type" value="Genomic_DNA"/>
</dbReference>
<evidence type="ECO:0000313" key="2">
    <source>
        <dbReference type="EMBL" id="MDW9251927.1"/>
    </source>
</evidence>
<protein>
    <submittedName>
        <fullName evidence="2">Uncharacterized protein</fullName>
    </submittedName>
</protein>
<accession>A0AAW9CSX7</accession>
<sequence length="122" mass="13931">MKGPSAAHIGDDAEPYSHPDAPPKADARDSVFAIASRRSHRRAQAQRIRFRRRYPCSVPLRDTQSSSSAVERMLRRRDKTRSASPLRGGTRSPLRPPRRISARLRRFCEPVPSIMQWSCLRP</sequence>
<evidence type="ECO:0000256" key="1">
    <source>
        <dbReference type="SAM" id="MobiDB-lite"/>
    </source>
</evidence>
<name>A0AAW9CSX7_BURTH</name>
<proteinExistence type="predicted"/>
<evidence type="ECO:0000313" key="3">
    <source>
        <dbReference type="Proteomes" id="UP001272137"/>
    </source>
</evidence>
<feature type="compositionally biased region" description="Basic and acidic residues" evidence="1">
    <location>
        <begin position="9"/>
        <end position="29"/>
    </location>
</feature>
<feature type="region of interest" description="Disordered" evidence="1">
    <location>
        <begin position="1"/>
        <end position="30"/>
    </location>
</feature>
<dbReference type="AlphaFoldDB" id="A0AAW9CSX7"/>